<dbReference type="UniPathway" id="UPA00219"/>
<name>A0A3S4TYW8_AGGAP</name>
<dbReference type="EMBL" id="LR134327">
    <property type="protein sequence ID" value="VEF41545.1"/>
    <property type="molecule type" value="Genomic_DNA"/>
</dbReference>
<keyword evidence="9" id="KW-0121">Carboxypeptidase</keyword>
<evidence type="ECO:0000256" key="7">
    <source>
        <dbReference type="ARBA" id="ARBA00022475"/>
    </source>
</evidence>
<keyword evidence="15 25" id="KW-0573">Peptidoglycan synthesis</keyword>
<reference evidence="31 32" key="1">
    <citation type="submission" date="2018-12" db="EMBL/GenBank/DDBJ databases">
        <authorList>
            <consortium name="Pathogen Informatics"/>
        </authorList>
    </citation>
    <scope>NUCLEOTIDE SEQUENCE [LARGE SCALE GENOMIC DNA]</scope>
    <source>
        <strain evidence="31 32">NCTC5906</strain>
    </source>
</reference>
<evidence type="ECO:0000256" key="8">
    <source>
        <dbReference type="ARBA" id="ARBA00022519"/>
    </source>
</evidence>
<evidence type="ECO:0000256" key="2">
    <source>
        <dbReference type="ARBA" id="ARBA00004533"/>
    </source>
</evidence>
<comment type="pathway">
    <text evidence="23">Glycan biosynthesis.</text>
</comment>
<comment type="subcellular location">
    <subcellularLocation>
        <location evidence="2">Cell inner membrane</location>
    </subcellularLocation>
</comment>
<comment type="catalytic activity">
    <reaction evidence="22">
        <text>[GlcNAc-(1-&gt;4)-Mur2Ac(oyl-L-Ala-gamma-D-Glu-L-Lys-D-Ala-D-Ala)](n)-di-trans,octa-cis-undecaprenyl diphosphate + beta-D-GlcNAc-(1-&gt;4)-Mur2Ac(oyl-L-Ala-gamma-D-Glu-L-Lys-D-Ala-D-Ala)-di-trans,octa-cis-undecaprenyl diphosphate = [GlcNAc-(1-&gt;4)-Mur2Ac(oyl-L-Ala-gamma-D-Glu-L-Lys-D-Ala-D-Ala)](n+1)-di-trans,octa-cis-undecaprenyl diphosphate + di-trans,octa-cis-undecaprenyl diphosphate + H(+)</text>
        <dbReference type="Rhea" id="RHEA:23708"/>
        <dbReference type="Rhea" id="RHEA-COMP:9602"/>
        <dbReference type="Rhea" id="RHEA-COMP:9603"/>
        <dbReference type="ChEBI" id="CHEBI:15378"/>
        <dbReference type="ChEBI" id="CHEBI:58405"/>
        <dbReference type="ChEBI" id="CHEBI:60033"/>
        <dbReference type="ChEBI" id="CHEBI:78435"/>
        <dbReference type="EC" id="2.4.99.28"/>
    </reaction>
</comment>
<evidence type="ECO:0000256" key="20">
    <source>
        <dbReference type="ARBA" id="ARBA00032454"/>
    </source>
</evidence>
<dbReference type="GO" id="GO:0009274">
    <property type="term" value="C:peptidoglycan-based cell wall"/>
    <property type="evidence" value="ECO:0007669"/>
    <property type="project" value="UniProtKB-UniRule"/>
</dbReference>
<dbReference type="InterPro" id="IPR023346">
    <property type="entry name" value="Lysozyme-like_dom_sf"/>
</dbReference>
<keyword evidence="19 25" id="KW-0961">Cell wall biogenesis/degradation</keyword>
<dbReference type="GO" id="GO:0006508">
    <property type="term" value="P:proteolysis"/>
    <property type="evidence" value="ECO:0007669"/>
    <property type="project" value="UniProtKB-KW"/>
</dbReference>
<keyword evidence="27" id="KW-0812">Transmembrane</keyword>
<accession>A0A3S4TYW8</accession>
<evidence type="ECO:0000256" key="25">
    <source>
        <dbReference type="PIRNR" id="PIRNR002799"/>
    </source>
</evidence>
<evidence type="ECO:0000259" key="29">
    <source>
        <dbReference type="Pfam" id="PF00912"/>
    </source>
</evidence>
<keyword evidence="7" id="KW-1003">Cell membrane</keyword>
<dbReference type="NCBIfam" id="TIGR02071">
    <property type="entry name" value="PBP_1b"/>
    <property type="match status" value="1"/>
</dbReference>
<evidence type="ECO:0000256" key="23">
    <source>
        <dbReference type="ARBA" id="ARBA00060592"/>
    </source>
</evidence>
<dbReference type="GO" id="GO:0005886">
    <property type="term" value="C:plasma membrane"/>
    <property type="evidence" value="ECO:0007669"/>
    <property type="project" value="UniProtKB-SubCell"/>
</dbReference>
<dbReference type="GO" id="GO:0008360">
    <property type="term" value="P:regulation of cell shape"/>
    <property type="evidence" value="ECO:0007669"/>
    <property type="project" value="UniProtKB-UniRule"/>
</dbReference>
<dbReference type="Pfam" id="PF14814">
    <property type="entry name" value="UB2H"/>
    <property type="match status" value="1"/>
</dbReference>
<evidence type="ECO:0000256" key="5">
    <source>
        <dbReference type="ARBA" id="ARBA00007739"/>
    </source>
</evidence>
<evidence type="ECO:0000259" key="28">
    <source>
        <dbReference type="Pfam" id="PF00905"/>
    </source>
</evidence>
<dbReference type="GO" id="GO:0009252">
    <property type="term" value="P:peptidoglycan biosynthetic process"/>
    <property type="evidence" value="ECO:0007669"/>
    <property type="project" value="UniProtKB-UniRule"/>
</dbReference>
<dbReference type="SUPFAM" id="SSF56601">
    <property type="entry name" value="beta-lactamase/transpeptidase-like"/>
    <property type="match status" value="1"/>
</dbReference>
<dbReference type="Pfam" id="PF00912">
    <property type="entry name" value="Transgly"/>
    <property type="match status" value="1"/>
</dbReference>
<keyword evidence="8" id="KW-0997">Cell inner membrane</keyword>
<feature type="active site" description="Proton donor; for transglycosylase activity" evidence="26">
    <location>
        <position position="189"/>
    </location>
</feature>
<dbReference type="GO" id="GO:0008658">
    <property type="term" value="F:penicillin binding"/>
    <property type="evidence" value="ECO:0007669"/>
    <property type="project" value="UniProtKB-UniRule"/>
</dbReference>
<proteinExistence type="inferred from homology"/>
<feature type="active site" description="Acyl-ester intermediate; for transpeptidase activity" evidence="26">
    <location>
        <position position="467"/>
    </location>
</feature>
<comment type="catalytic activity">
    <reaction evidence="21">
        <text>Preferential cleavage: (Ac)2-L-Lys-D-Ala-|-D-Ala. Also transpeptidation of peptidyl-alanyl moieties that are N-acyl substituents of D-alanine.</text>
        <dbReference type="EC" id="3.4.16.4"/>
    </reaction>
</comment>
<dbReference type="GO" id="GO:0030288">
    <property type="term" value="C:outer membrane-bounded periplasmic space"/>
    <property type="evidence" value="ECO:0007669"/>
    <property type="project" value="TreeGrafter"/>
</dbReference>
<dbReference type="InterPro" id="IPR012338">
    <property type="entry name" value="Beta-lactam/transpept-like"/>
</dbReference>
<keyword evidence="12 25" id="KW-0808">Transferase</keyword>
<evidence type="ECO:0000256" key="3">
    <source>
        <dbReference type="ARBA" id="ARBA00004752"/>
    </source>
</evidence>
<evidence type="ECO:0000313" key="31">
    <source>
        <dbReference type="EMBL" id="VEF41545.1"/>
    </source>
</evidence>
<evidence type="ECO:0000256" key="16">
    <source>
        <dbReference type="ARBA" id="ARBA00023136"/>
    </source>
</evidence>
<feature type="domain" description="Glycosyl transferase family 51" evidence="29">
    <location>
        <begin position="159"/>
        <end position="334"/>
    </location>
</feature>
<dbReference type="Proteomes" id="UP000272690">
    <property type="component" value="Chromosome"/>
</dbReference>
<dbReference type="PANTHER" id="PTHR32282:SF11">
    <property type="entry name" value="PENICILLIN-BINDING PROTEIN 1B"/>
    <property type="match status" value="1"/>
</dbReference>
<keyword evidence="11 25" id="KW-0328">Glycosyltransferase</keyword>
<dbReference type="Gene3D" id="1.10.3810.10">
    <property type="entry name" value="Biosynthetic peptidoglycan transglycosylase-like"/>
    <property type="match status" value="1"/>
</dbReference>
<dbReference type="GeneID" id="49634938"/>
<comment type="pathway">
    <text evidence="3 25">Cell wall biogenesis; peptidoglycan biosynthesis.</text>
</comment>
<dbReference type="PIRSF" id="PIRSF002799">
    <property type="entry name" value="PBP_1b"/>
    <property type="match status" value="1"/>
</dbReference>
<protein>
    <recommendedName>
        <fullName evidence="6 24">Penicillin-binding protein 1B</fullName>
        <shortName evidence="25">PBP-1b</shortName>
        <shortName evidence="25">PBP1b</shortName>
    </recommendedName>
    <alternativeName>
        <fullName evidence="20 25">Murein polymerase</fullName>
    </alternativeName>
</protein>
<dbReference type="InterPro" id="IPR036950">
    <property type="entry name" value="PBP_transglycosylase"/>
</dbReference>
<keyword evidence="14 25" id="KW-0133">Cell shape</keyword>
<evidence type="ECO:0000256" key="4">
    <source>
        <dbReference type="ARBA" id="ARBA00007090"/>
    </source>
</evidence>
<dbReference type="Gene3D" id="1.20.5.100">
    <property type="entry name" value="Cytochrome c1, transmembrane anchor, C-terminal"/>
    <property type="match status" value="1"/>
</dbReference>
<evidence type="ECO:0000256" key="9">
    <source>
        <dbReference type="ARBA" id="ARBA00022645"/>
    </source>
</evidence>
<evidence type="ECO:0000256" key="10">
    <source>
        <dbReference type="ARBA" id="ARBA00022670"/>
    </source>
</evidence>
<evidence type="ECO:0000256" key="14">
    <source>
        <dbReference type="ARBA" id="ARBA00022960"/>
    </source>
</evidence>
<keyword evidence="16 27" id="KW-0472">Membrane</keyword>
<dbReference type="SUPFAM" id="SSF53955">
    <property type="entry name" value="Lysozyme-like"/>
    <property type="match status" value="1"/>
</dbReference>
<evidence type="ECO:0000256" key="12">
    <source>
        <dbReference type="ARBA" id="ARBA00022679"/>
    </source>
</evidence>
<evidence type="ECO:0000256" key="27">
    <source>
        <dbReference type="SAM" id="Phobius"/>
    </source>
</evidence>
<evidence type="ECO:0000256" key="22">
    <source>
        <dbReference type="ARBA" id="ARBA00049902"/>
    </source>
</evidence>
<feature type="transmembrane region" description="Helical" evidence="27">
    <location>
        <begin position="25"/>
        <end position="43"/>
    </location>
</feature>
<dbReference type="GO" id="GO:0008955">
    <property type="term" value="F:peptidoglycan glycosyltransferase activity"/>
    <property type="evidence" value="ECO:0007669"/>
    <property type="project" value="UniProtKB-UniRule"/>
</dbReference>
<dbReference type="NCBIfam" id="TIGR02074">
    <property type="entry name" value="PBP_1a_fam"/>
    <property type="match status" value="1"/>
</dbReference>
<dbReference type="FunFam" id="1.10.3810.10:FF:000002">
    <property type="entry name" value="Penicillin-binding protein 1B"/>
    <property type="match status" value="1"/>
</dbReference>
<evidence type="ECO:0000313" key="32">
    <source>
        <dbReference type="Proteomes" id="UP000272690"/>
    </source>
</evidence>
<gene>
    <name evidence="31" type="primary">mrcB</name>
    <name evidence="31" type="ORF">NCTC5906_00512</name>
</gene>
<keyword evidence="18" id="KW-0511">Multifunctional enzyme</keyword>
<comment type="function">
    <text evidence="1 25">Cell wall formation. Synthesis of cross-linked peptidoglycan from the lipid intermediates. The enzyme has a penicillin-insensitive transglycosylase N-terminal domain (formation of linear glycan strands) and a penicillin-sensitive transpeptidase C-terminal domain (cross-linking of the peptide subunits).</text>
</comment>
<dbReference type="InterPro" id="IPR001264">
    <property type="entry name" value="Glyco_trans_51"/>
</dbReference>
<evidence type="ECO:0000256" key="26">
    <source>
        <dbReference type="PIRSR" id="PIRSR002799-1"/>
    </source>
</evidence>
<keyword evidence="10" id="KW-0645">Protease</keyword>
<feature type="domain" description="Bifunctional transglycosylase second" evidence="30">
    <location>
        <begin position="75"/>
        <end position="154"/>
    </location>
</feature>
<feature type="domain" description="Penicillin-binding protein transpeptidase" evidence="28">
    <location>
        <begin position="430"/>
        <end position="669"/>
    </location>
</feature>
<comment type="similarity">
    <text evidence="5 25">In the N-terminal section; belongs to the glycosyltransferase 51 family.</text>
</comment>
<evidence type="ECO:0000256" key="21">
    <source>
        <dbReference type="ARBA" id="ARBA00034000"/>
    </source>
</evidence>
<evidence type="ECO:0000256" key="13">
    <source>
        <dbReference type="ARBA" id="ARBA00022801"/>
    </source>
</evidence>
<dbReference type="GO" id="GO:0009002">
    <property type="term" value="F:serine-type D-Ala-D-Ala carboxypeptidase activity"/>
    <property type="evidence" value="ECO:0007669"/>
    <property type="project" value="UniProtKB-EC"/>
</dbReference>
<dbReference type="GO" id="GO:0071555">
    <property type="term" value="P:cell wall organization"/>
    <property type="evidence" value="ECO:0007669"/>
    <property type="project" value="UniProtKB-UniRule"/>
</dbReference>
<dbReference type="GO" id="GO:0046677">
    <property type="term" value="P:response to antibiotic"/>
    <property type="evidence" value="ECO:0007669"/>
    <property type="project" value="UniProtKB-UniRule"/>
</dbReference>
<evidence type="ECO:0000256" key="18">
    <source>
        <dbReference type="ARBA" id="ARBA00023268"/>
    </source>
</evidence>
<keyword evidence="17" id="KW-0046">Antibiotic resistance</keyword>
<evidence type="ECO:0000256" key="24">
    <source>
        <dbReference type="NCBIfam" id="TIGR02071"/>
    </source>
</evidence>
<dbReference type="RefSeq" id="WP_005703323.1">
    <property type="nucleotide sequence ID" value="NZ_AEWB02000007.1"/>
</dbReference>
<keyword evidence="27" id="KW-1133">Transmembrane helix</keyword>
<dbReference type="InterPro" id="IPR050396">
    <property type="entry name" value="Glycosyltr_51/Transpeptidase"/>
</dbReference>
<comment type="similarity">
    <text evidence="4 25">In the C-terminal section; belongs to the transpeptidase family.</text>
</comment>
<evidence type="ECO:0000256" key="6">
    <source>
        <dbReference type="ARBA" id="ARBA00018637"/>
    </source>
</evidence>
<dbReference type="FunFam" id="3.40.710.10:FF:000006">
    <property type="entry name" value="Penicillin-binding protein 1B"/>
    <property type="match status" value="1"/>
</dbReference>
<sequence>MATKQDQQTSPEQQSSKKKRSWKILLLKTAFTGFCMVSFYSVYLDWQIRSKMDGQIWRLPAEVYSRIESIRLSDELSLEQIKQILLDNEYRQTTMIAAPGDFKIEDNTIVLLRRAFPFPDKPEAQRVFRLRFNDNKLAVIEDLINVKAIEEFRMAPKLIAMLQSDKEERLAISLQQYPRLLIDALLLTEDRRFFEHDGISPLGILRAVVTNIQAGHTVQGGSTLTQQLVKNLFLSNERTLSRKVNEAMMALILDWRYDKNRILETYLNEIYLGQNGDSQIHGFELASQFYFGRSIREISLDQIALLVGMVKGPSLYNPWRNPQNALERRNVVLHLLLEHKVIGEELYQLLSQRPLGVQDKGKISRKYPAFIKTLQTELRHQIGEGKAANLLGARIFSTLDVKQQNRAEQAVINMVSELQVKHKNPHLESAMVVADYQTGEVRAVVGGVQTQFAGFNRALMAQRQIGSLVKPSIYLTALMYPDQFRLNTPINNQPITINVKGSPPWQPRNYDRKYSGSVMLMDALVRSLNIPTVNIGMKLGLTKVISVQQAMGWDKVSIPKVPSTLLGSYSISPYDVTKLYQTIANEGASIPLSTINSVVDRQGNVIYEREFDPQQVVPREAAFQTLFAMQQVVERGTARSLQNDFAHLHLAGKTGTTNDARDTWFVGIDGENVATVWLGRDDNGDTKLTGASGALQVYKDYLKRSAITPLKPHKPTDIKWVGINAYGGWDCNSARTIPVWADKNQSFCQQAVLTQTANIVTNAPTQTNANTTAKPESVWDVLKEDKSVPVEEAKPSN</sequence>
<evidence type="ECO:0000259" key="30">
    <source>
        <dbReference type="Pfam" id="PF14814"/>
    </source>
</evidence>
<dbReference type="Pfam" id="PF00905">
    <property type="entry name" value="Transpeptidase"/>
    <property type="match status" value="1"/>
</dbReference>
<evidence type="ECO:0000256" key="19">
    <source>
        <dbReference type="ARBA" id="ARBA00023316"/>
    </source>
</evidence>
<dbReference type="InterPro" id="IPR028166">
    <property type="entry name" value="UB2H"/>
</dbReference>
<dbReference type="PANTHER" id="PTHR32282">
    <property type="entry name" value="BINDING PROTEIN TRANSPEPTIDASE, PUTATIVE-RELATED"/>
    <property type="match status" value="1"/>
</dbReference>
<dbReference type="Gene3D" id="3.30.2060.10">
    <property type="entry name" value="Penicillin-binding protein 1b domain"/>
    <property type="match status" value="1"/>
</dbReference>
<evidence type="ECO:0000256" key="15">
    <source>
        <dbReference type="ARBA" id="ARBA00022984"/>
    </source>
</evidence>
<dbReference type="AlphaFoldDB" id="A0A3S4TYW8"/>
<evidence type="ECO:0000256" key="1">
    <source>
        <dbReference type="ARBA" id="ARBA00002624"/>
    </source>
</evidence>
<evidence type="ECO:0000256" key="11">
    <source>
        <dbReference type="ARBA" id="ARBA00022676"/>
    </source>
</evidence>
<dbReference type="OrthoDB" id="9766909at2"/>
<organism evidence="31 32">
    <name type="scientific">Aggregatibacter aphrophilus ATCC 33389</name>
    <dbReference type="NCBI Taxonomy" id="985008"/>
    <lineage>
        <taxon>Bacteria</taxon>
        <taxon>Pseudomonadati</taxon>
        <taxon>Pseudomonadota</taxon>
        <taxon>Gammaproteobacteria</taxon>
        <taxon>Pasteurellales</taxon>
        <taxon>Pasteurellaceae</taxon>
        <taxon>Aggregatibacter</taxon>
    </lineage>
</organism>
<dbReference type="InterPro" id="IPR001460">
    <property type="entry name" value="PCN-bd_Tpept"/>
</dbReference>
<dbReference type="Gene3D" id="3.40.710.10">
    <property type="entry name" value="DD-peptidase/beta-lactamase superfamily"/>
    <property type="match status" value="1"/>
</dbReference>
<dbReference type="InterPro" id="IPR011813">
    <property type="entry name" value="PBP_1b"/>
</dbReference>
<evidence type="ECO:0000256" key="17">
    <source>
        <dbReference type="ARBA" id="ARBA00023251"/>
    </source>
</evidence>
<keyword evidence="13" id="KW-0378">Hydrolase</keyword>